<dbReference type="InterPro" id="IPR013083">
    <property type="entry name" value="Znf_RING/FYVE/PHD"/>
</dbReference>
<feature type="transmembrane region" description="Helical" evidence="3">
    <location>
        <begin position="278"/>
        <end position="300"/>
    </location>
</feature>
<dbReference type="Gene3D" id="3.30.40.10">
    <property type="entry name" value="Zinc/RING finger domain, C3HC4 (zinc finger)"/>
    <property type="match status" value="1"/>
</dbReference>
<keyword evidence="1" id="KW-0862">Zinc</keyword>
<evidence type="ECO:0000256" key="1">
    <source>
        <dbReference type="PROSITE-ProRule" id="PRU00175"/>
    </source>
</evidence>
<dbReference type="PANTHER" id="PTHR22696:SF1">
    <property type="entry name" value="E3 UBIQUITIN-PROTEIN LIGASE RNF26"/>
    <property type="match status" value="1"/>
</dbReference>
<keyword evidence="3" id="KW-1133">Transmembrane helix</keyword>
<feature type="transmembrane region" description="Helical" evidence="3">
    <location>
        <begin position="46"/>
        <end position="67"/>
    </location>
</feature>
<dbReference type="GO" id="GO:0061630">
    <property type="term" value="F:ubiquitin protein ligase activity"/>
    <property type="evidence" value="ECO:0007669"/>
    <property type="project" value="TreeGrafter"/>
</dbReference>
<dbReference type="GO" id="GO:0016567">
    <property type="term" value="P:protein ubiquitination"/>
    <property type="evidence" value="ECO:0007669"/>
    <property type="project" value="TreeGrafter"/>
</dbReference>
<feature type="domain" description="RING-type" evidence="4">
    <location>
        <begin position="617"/>
        <end position="660"/>
    </location>
</feature>
<evidence type="ECO:0000259" key="4">
    <source>
        <dbReference type="PROSITE" id="PS50089"/>
    </source>
</evidence>
<dbReference type="HOGENOM" id="CLU_021856_0_0_1"/>
<keyword evidence="3" id="KW-0812">Transmembrane</keyword>
<dbReference type="RefSeq" id="XP_007322200.1">
    <property type="nucleotide sequence ID" value="XM_007322138.1"/>
</dbReference>
<evidence type="ECO:0000313" key="5">
    <source>
        <dbReference type="EMBL" id="EGO21243.1"/>
    </source>
</evidence>
<proteinExistence type="predicted"/>
<evidence type="ECO:0000256" key="2">
    <source>
        <dbReference type="SAM" id="MobiDB-lite"/>
    </source>
</evidence>
<evidence type="ECO:0000256" key="3">
    <source>
        <dbReference type="SAM" id="Phobius"/>
    </source>
</evidence>
<feature type="region of interest" description="Disordered" evidence="2">
    <location>
        <begin position="494"/>
        <end position="524"/>
    </location>
</feature>
<dbReference type="Proteomes" id="UP000008064">
    <property type="component" value="Unassembled WGS sequence"/>
</dbReference>
<feature type="transmembrane region" description="Helical" evidence="3">
    <location>
        <begin position="223"/>
        <end position="242"/>
    </location>
</feature>
<reference evidence="5" key="1">
    <citation type="submission" date="2011-04" db="EMBL/GenBank/DDBJ databases">
        <title>Evolution of plant cell wall degrading machinery underlies the functional diversity of forest fungi.</title>
        <authorList>
            <consortium name="US DOE Joint Genome Institute (JGI-PGF)"/>
            <person name="Eastwood D.C."/>
            <person name="Floudas D."/>
            <person name="Binder M."/>
            <person name="Majcherczyk A."/>
            <person name="Schneider P."/>
            <person name="Aerts A."/>
            <person name="Asiegbu F.O."/>
            <person name="Baker S.E."/>
            <person name="Barry K."/>
            <person name="Bendiksby M."/>
            <person name="Blumentritt M."/>
            <person name="Coutinho P.M."/>
            <person name="Cullen D."/>
            <person name="Cullen D."/>
            <person name="Gathman A."/>
            <person name="Goodell B."/>
            <person name="Henrissat B."/>
            <person name="Ihrmark K."/>
            <person name="Kauserud H."/>
            <person name="Kohler A."/>
            <person name="LaButti K."/>
            <person name="Lapidus A."/>
            <person name="Lavin J.L."/>
            <person name="Lee Y.-H."/>
            <person name="Lindquist E."/>
            <person name="Lilly W."/>
            <person name="Lucas S."/>
            <person name="Morin E."/>
            <person name="Murat C."/>
            <person name="Oguiza J.A."/>
            <person name="Park J."/>
            <person name="Pisabarro A.G."/>
            <person name="Riley R."/>
            <person name="Rosling A."/>
            <person name="Salamov A."/>
            <person name="Schmidt O."/>
            <person name="Schmutz J."/>
            <person name="Skrede I."/>
            <person name="Stenlid J."/>
            <person name="Wiebenga A."/>
            <person name="Xie X."/>
            <person name="Kues U."/>
            <person name="Hibbett D.S."/>
            <person name="Hoffmeister D."/>
            <person name="Hogberg N."/>
            <person name="Martin F."/>
            <person name="Grigoriev I.V."/>
            <person name="Watkinson S.C."/>
        </authorList>
    </citation>
    <scope>NUCLEOTIDE SEQUENCE</scope>
    <source>
        <strain evidence="5">S7.9</strain>
    </source>
</reference>
<dbReference type="PANTHER" id="PTHR22696">
    <property type="entry name" value="E3 UBIQUITIN-PROTEIN LIGASE RNF26"/>
    <property type="match status" value="1"/>
</dbReference>
<organism>
    <name type="scientific">Serpula lacrymans var. lacrymans (strain S7.9)</name>
    <name type="common">Dry rot fungus</name>
    <dbReference type="NCBI Taxonomy" id="578457"/>
    <lineage>
        <taxon>Eukaryota</taxon>
        <taxon>Fungi</taxon>
        <taxon>Dikarya</taxon>
        <taxon>Basidiomycota</taxon>
        <taxon>Agaricomycotina</taxon>
        <taxon>Agaricomycetes</taxon>
        <taxon>Agaricomycetidae</taxon>
        <taxon>Boletales</taxon>
        <taxon>Coniophorineae</taxon>
        <taxon>Serpulaceae</taxon>
        <taxon>Serpula</taxon>
    </lineage>
</organism>
<keyword evidence="1" id="KW-0479">Metal-binding</keyword>
<dbReference type="InterPro" id="IPR001841">
    <property type="entry name" value="Znf_RING"/>
</dbReference>
<dbReference type="PROSITE" id="PS50089">
    <property type="entry name" value="ZF_RING_2"/>
    <property type="match status" value="1"/>
</dbReference>
<protein>
    <recommendedName>
        <fullName evidence="4">RING-type domain-containing protein</fullName>
    </recommendedName>
</protein>
<accession>F8P727</accession>
<keyword evidence="1" id="KW-0863">Zinc-finger</keyword>
<feature type="compositionally biased region" description="Polar residues" evidence="2">
    <location>
        <begin position="510"/>
        <end position="519"/>
    </location>
</feature>
<dbReference type="KEGG" id="sla:SERLADRAFT_357875"/>
<sequence length="672" mass="75331">MRRIDGFLNQDAKSVLELQRHEFGHPGSNVAHTIPPPIFAPLPGPWGFLMSGYIVGLIAMTFILHRIQNIVVPPQHRPPHHQRHHQSVLRSIYHSIFPLDFSSSICRLIFRLPSLYFISKALFMWTITLIHMSDYLPPESSSWFEGATQWIAQREMEDLCWFTFCSVCGALCVEAITRGLEGGTSRASPFNLFGYAFLLHIYSSPLTHDLKLEGMTSRPDKHVIFTIILPLFQLAMVHFIGIRRRWSHQRLVPSSIISILSLTHFHAVLWFSESSYPLLNYMPCLFESILVSVTLLAIFLDIMTQILTEGSITRPLFGHHANLLPKWDEDFSIALLRLGTASLEASSVAGLGNEVGGVAALEPTSGRPQMEYGTLEMNRNGVTSISPAVEAKGSLRKRKRGFANEIRSIKAISNDGDLWIDMAWYRELAKFGVGVGRFLKGLWKLFWNAVRERSLRHGPPFALETDEDATIPIQDNNEQRDEVLLERFARGEDISDDEEDFEPPPRSRSDSFGTPSSASDVAGDEMDQGETANLYADFSSIAETTAPIMLAHMANASFSPLTRRRYNNLVARASANSSSIDNRGENWTEIASDQQGPARTACSSRADDAQADSRRNCVICTVEARQIICWPCRCLALCDECRGNLATHATASKHRCPCCRQNVEGYSKIYIP</sequence>
<dbReference type="GO" id="GO:0006511">
    <property type="term" value="P:ubiquitin-dependent protein catabolic process"/>
    <property type="evidence" value="ECO:0007669"/>
    <property type="project" value="TreeGrafter"/>
</dbReference>
<dbReference type="EMBL" id="GL945439">
    <property type="protein sequence ID" value="EGO21243.1"/>
    <property type="molecule type" value="Genomic_DNA"/>
</dbReference>
<gene>
    <name evidence="5" type="ORF">SERLADRAFT_357875</name>
</gene>
<name>F8P727_SERL9</name>
<feature type="transmembrane region" description="Helical" evidence="3">
    <location>
        <begin position="115"/>
        <end position="133"/>
    </location>
</feature>
<dbReference type="OrthoDB" id="66726at2759"/>
<dbReference type="GeneID" id="18809589"/>
<dbReference type="GO" id="GO:0008270">
    <property type="term" value="F:zinc ion binding"/>
    <property type="evidence" value="ECO:0007669"/>
    <property type="project" value="UniProtKB-KW"/>
</dbReference>
<dbReference type="Pfam" id="PF13920">
    <property type="entry name" value="zf-C3HC4_3"/>
    <property type="match status" value="1"/>
</dbReference>
<keyword evidence="3" id="KW-0472">Membrane</keyword>
<dbReference type="AlphaFoldDB" id="F8P727"/>